<dbReference type="InterPro" id="IPR027038">
    <property type="entry name" value="RanGap"/>
</dbReference>
<dbReference type="GO" id="GO:0005634">
    <property type="term" value="C:nucleus"/>
    <property type="evidence" value="ECO:0007669"/>
    <property type="project" value="TreeGrafter"/>
</dbReference>
<dbReference type="Pfam" id="PF13516">
    <property type="entry name" value="LRR_6"/>
    <property type="match status" value="1"/>
</dbReference>
<dbReference type="GO" id="GO:0005096">
    <property type="term" value="F:GTPase activator activity"/>
    <property type="evidence" value="ECO:0007669"/>
    <property type="project" value="UniProtKB-KW"/>
</dbReference>
<evidence type="ECO:0000256" key="1">
    <source>
        <dbReference type="ARBA" id="ARBA00022468"/>
    </source>
</evidence>
<dbReference type="OMA" id="QSCTHVA"/>
<evidence type="ECO:0000313" key="5">
    <source>
        <dbReference type="Proteomes" id="UP000030745"/>
    </source>
</evidence>
<keyword evidence="2" id="KW-0433">Leucine-rich repeat</keyword>
<dbReference type="PANTHER" id="PTHR24113:SF12">
    <property type="entry name" value="RAN GTPASE-ACTIVATING PROTEIN 1"/>
    <property type="match status" value="1"/>
</dbReference>
<dbReference type="EMBL" id="KK583204">
    <property type="protein sequence ID" value="KDO29782.1"/>
    <property type="molecule type" value="Genomic_DNA"/>
</dbReference>
<keyword evidence="3" id="KW-0677">Repeat</keyword>
<name>A0A067CSL4_SAPPC</name>
<dbReference type="SMART" id="SM00368">
    <property type="entry name" value="LRR_RI"/>
    <property type="match status" value="4"/>
</dbReference>
<keyword evidence="5" id="KW-1185">Reference proteome</keyword>
<dbReference type="STRING" id="695850.A0A067CSL4"/>
<keyword evidence="1" id="KW-0343">GTPase activation</keyword>
<dbReference type="InterPro" id="IPR032675">
    <property type="entry name" value="LRR_dom_sf"/>
</dbReference>
<dbReference type="GeneID" id="24127314"/>
<dbReference type="Proteomes" id="UP000030745">
    <property type="component" value="Unassembled WGS sequence"/>
</dbReference>
<proteinExistence type="predicted"/>
<dbReference type="KEGG" id="spar:SPRG_04897"/>
<organism evidence="4 5">
    <name type="scientific">Saprolegnia parasitica (strain CBS 223.65)</name>
    <dbReference type="NCBI Taxonomy" id="695850"/>
    <lineage>
        <taxon>Eukaryota</taxon>
        <taxon>Sar</taxon>
        <taxon>Stramenopiles</taxon>
        <taxon>Oomycota</taxon>
        <taxon>Saprolegniomycetes</taxon>
        <taxon>Saprolegniales</taxon>
        <taxon>Saprolegniaceae</taxon>
        <taxon>Saprolegnia</taxon>
    </lineage>
</organism>
<dbReference type="RefSeq" id="XP_012199427.1">
    <property type="nucleotide sequence ID" value="XM_012344037.1"/>
</dbReference>
<dbReference type="PANTHER" id="PTHR24113">
    <property type="entry name" value="RAN GTPASE-ACTIVATING PROTEIN 1"/>
    <property type="match status" value="1"/>
</dbReference>
<accession>A0A067CSL4</accession>
<dbReference type="SUPFAM" id="SSF52047">
    <property type="entry name" value="RNI-like"/>
    <property type="match status" value="1"/>
</dbReference>
<dbReference type="GO" id="GO:0048471">
    <property type="term" value="C:perinuclear region of cytoplasm"/>
    <property type="evidence" value="ECO:0007669"/>
    <property type="project" value="TreeGrafter"/>
</dbReference>
<dbReference type="OrthoDB" id="120976at2759"/>
<dbReference type="GO" id="GO:0031267">
    <property type="term" value="F:small GTPase binding"/>
    <property type="evidence" value="ECO:0007669"/>
    <property type="project" value="TreeGrafter"/>
</dbReference>
<dbReference type="VEuPathDB" id="FungiDB:SPRG_04897"/>
<dbReference type="AlphaFoldDB" id="A0A067CSL4"/>
<sequence length="528" mass="57867">MAKRRKTTARSTLPNETLQLIAECIRDTKDMAALLGALPESHKSAPLRALGVLLNAVRDRRIPQLDTIGSRMSELSSRLLTPDCITKDDDLRRAIATYASMVPRIPVRADTAPWFCVPPRARLEVATVQTRDELAYVMTHWSDQAASLRVELGKLVVDDVCRALRALPQLRCLHLTWPASASAAQHLTLFLASWAPTSAPWNKAVVNAFLAWTTRAAVKALSFVHLCVATTDAPALAVALLGLKSLQSLRVEFGDFPRALFATGQQLPVRLTTLTTYLDTECSVDGFLQTIGGSNLRHLELGTARRLAPQTTTRLCHVISTLTRLRHLGMRGRLDLRPSAMTWLSRCLQQLVTLQLRGTSVCDTGATLLALVLPACVRLEELCLYNQSCTHVATEALAAAIPACVTLKVLDLSFNQLGSDGLLALLPVMRCLDSVALRGSNIGDDGANGLCRMMHDTDHMRKLNLSCNPLSTSAVLSVIHAVAESVVRHGVVDLCGIVHDKDDLRECWEFARETLPYSSWCKLNALYF</sequence>
<dbReference type="InterPro" id="IPR001611">
    <property type="entry name" value="Leu-rich_rpt"/>
</dbReference>
<dbReference type="PROSITE" id="PS51450">
    <property type="entry name" value="LRR"/>
    <property type="match status" value="1"/>
</dbReference>
<evidence type="ECO:0000313" key="4">
    <source>
        <dbReference type="EMBL" id="KDO29782.1"/>
    </source>
</evidence>
<evidence type="ECO:0000256" key="2">
    <source>
        <dbReference type="ARBA" id="ARBA00022614"/>
    </source>
</evidence>
<protein>
    <submittedName>
        <fullName evidence="4">Uncharacterized protein</fullName>
    </submittedName>
</protein>
<reference evidence="4 5" key="1">
    <citation type="journal article" date="2013" name="PLoS Genet.">
        <title>Distinctive expansion of potential virulence genes in the genome of the oomycete fish pathogen Saprolegnia parasitica.</title>
        <authorList>
            <person name="Jiang R.H."/>
            <person name="de Bruijn I."/>
            <person name="Haas B.J."/>
            <person name="Belmonte R."/>
            <person name="Lobach L."/>
            <person name="Christie J."/>
            <person name="van den Ackerveken G."/>
            <person name="Bottin A."/>
            <person name="Bulone V."/>
            <person name="Diaz-Moreno S.M."/>
            <person name="Dumas B."/>
            <person name="Fan L."/>
            <person name="Gaulin E."/>
            <person name="Govers F."/>
            <person name="Grenville-Briggs L.J."/>
            <person name="Horner N.R."/>
            <person name="Levin J.Z."/>
            <person name="Mammella M."/>
            <person name="Meijer H.J."/>
            <person name="Morris P."/>
            <person name="Nusbaum C."/>
            <person name="Oome S."/>
            <person name="Phillips A.J."/>
            <person name="van Rooyen D."/>
            <person name="Rzeszutek E."/>
            <person name="Saraiva M."/>
            <person name="Secombes C.J."/>
            <person name="Seidl M.F."/>
            <person name="Snel B."/>
            <person name="Stassen J.H."/>
            <person name="Sykes S."/>
            <person name="Tripathy S."/>
            <person name="van den Berg H."/>
            <person name="Vega-Arreguin J.C."/>
            <person name="Wawra S."/>
            <person name="Young S.K."/>
            <person name="Zeng Q."/>
            <person name="Dieguez-Uribeondo J."/>
            <person name="Russ C."/>
            <person name="Tyler B.M."/>
            <person name="van West P."/>
        </authorList>
    </citation>
    <scope>NUCLEOTIDE SEQUENCE [LARGE SCALE GENOMIC DNA]</scope>
    <source>
        <strain evidence="4 5">CBS 223.65</strain>
    </source>
</reference>
<dbReference type="GO" id="GO:0005829">
    <property type="term" value="C:cytosol"/>
    <property type="evidence" value="ECO:0007669"/>
    <property type="project" value="TreeGrafter"/>
</dbReference>
<gene>
    <name evidence="4" type="ORF">SPRG_04897</name>
</gene>
<dbReference type="Gene3D" id="3.80.10.10">
    <property type="entry name" value="Ribonuclease Inhibitor"/>
    <property type="match status" value="1"/>
</dbReference>
<evidence type="ECO:0000256" key="3">
    <source>
        <dbReference type="ARBA" id="ARBA00022737"/>
    </source>
</evidence>
<dbReference type="GO" id="GO:0006913">
    <property type="term" value="P:nucleocytoplasmic transport"/>
    <property type="evidence" value="ECO:0007669"/>
    <property type="project" value="TreeGrafter"/>
</dbReference>